<evidence type="ECO:0000256" key="3">
    <source>
        <dbReference type="ARBA" id="ARBA00022989"/>
    </source>
</evidence>
<dbReference type="Proteomes" id="UP000807342">
    <property type="component" value="Unassembled WGS sequence"/>
</dbReference>
<feature type="transmembrane region" description="Helical" evidence="6">
    <location>
        <begin position="92"/>
        <end position="113"/>
    </location>
</feature>
<feature type="compositionally biased region" description="Basic and acidic residues" evidence="5">
    <location>
        <begin position="397"/>
        <end position="409"/>
    </location>
</feature>
<evidence type="ECO:0000313" key="8">
    <source>
        <dbReference type="EMBL" id="KAF9441674.1"/>
    </source>
</evidence>
<keyword evidence="4 6" id="KW-0472">Membrane</keyword>
<keyword evidence="3 6" id="KW-1133">Transmembrane helix</keyword>
<dbReference type="Pfam" id="PF00892">
    <property type="entry name" value="EamA"/>
    <property type="match status" value="2"/>
</dbReference>
<evidence type="ECO:0000256" key="4">
    <source>
        <dbReference type="ARBA" id="ARBA00023136"/>
    </source>
</evidence>
<feature type="domain" description="EamA" evidence="7">
    <location>
        <begin position="61"/>
        <end position="198"/>
    </location>
</feature>
<feature type="transmembrane region" description="Helical" evidence="6">
    <location>
        <begin position="158"/>
        <end position="175"/>
    </location>
</feature>
<dbReference type="AlphaFoldDB" id="A0A9P5X141"/>
<reference evidence="8" key="1">
    <citation type="submission" date="2020-11" db="EMBL/GenBank/DDBJ databases">
        <authorList>
            <consortium name="DOE Joint Genome Institute"/>
            <person name="Ahrendt S."/>
            <person name="Riley R."/>
            <person name="Andreopoulos W."/>
            <person name="Labutti K."/>
            <person name="Pangilinan J."/>
            <person name="Ruiz-Duenas F.J."/>
            <person name="Barrasa J.M."/>
            <person name="Sanchez-Garcia M."/>
            <person name="Camarero S."/>
            <person name="Miyauchi S."/>
            <person name="Serrano A."/>
            <person name="Linde D."/>
            <person name="Babiker R."/>
            <person name="Drula E."/>
            <person name="Ayuso-Fernandez I."/>
            <person name="Pacheco R."/>
            <person name="Padilla G."/>
            <person name="Ferreira P."/>
            <person name="Barriuso J."/>
            <person name="Kellner H."/>
            <person name="Castanera R."/>
            <person name="Alfaro M."/>
            <person name="Ramirez L."/>
            <person name="Pisabarro A.G."/>
            <person name="Kuo A."/>
            <person name="Tritt A."/>
            <person name="Lipzen A."/>
            <person name="He G."/>
            <person name="Yan M."/>
            <person name="Ng V."/>
            <person name="Cullen D."/>
            <person name="Martin F."/>
            <person name="Rosso M.-N."/>
            <person name="Henrissat B."/>
            <person name="Hibbett D."/>
            <person name="Martinez A.T."/>
            <person name="Grigoriev I.V."/>
        </authorList>
    </citation>
    <scope>NUCLEOTIDE SEQUENCE</scope>
    <source>
        <strain evidence="8">MF-IS2</strain>
    </source>
</reference>
<organism evidence="8 9">
    <name type="scientific">Macrolepiota fuliginosa MF-IS2</name>
    <dbReference type="NCBI Taxonomy" id="1400762"/>
    <lineage>
        <taxon>Eukaryota</taxon>
        <taxon>Fungi</taxon>
        <taxon>Dikarya</taxon>
        <taxon>Basidiomycota</taxon>
        <taxon>Agaricomycotina</taxon>
        <taxon>Agaricomycetes</taxon>
        <taxon>Agaricomycetidae</taxon>
        <taxon>Agaricales</taxon>
        <taxon>Agaricineae</taxon>
        <taxon>Agaricaceae</taxon>
        <taxon>Macrolepiota</taxon>
    </lineage>
</organism>
<evidence type="ECO:0000256" key="5">
    <source>
        <dbReference type="SAM" id="MobiDB-lite"/>
    </source>
</evidence>
<name>A0A9P5X141_9AGAR</name>
<keyword evidence="9" id="KW-1185">Reference proteome</keyword>
<dbReference type="InterPro" id="IPR000620">
    <property type="entry name" value="EamA_dom"/>
</dbReference>
<evidence type="ECO:0000256" key="2">
    <source>
        <dbReference type="ARBA" id="ARBA00022692"/>
    </source>
</evidence>
<feature type="transmembrane region" description="Helical" evidence="6">
    <location>
        <begin position="352"/>
        <end position="377"/>
    </location>
</feature>
<feature type="transmembrane region" description="Helical" evidence="6">
    <location>
        <begin position="329"/>
        <end position="346"/>
    </location>
</feature>
<dbReference type="InterPro" id="IPR037185">
    <property type="entry name" value="EmrE-like"/>
</dbReference>
<protein>
    <recommendedName>
        <fullName evidence="7">EamA domain-containing protein</fullName>
    </recommendedName>
</protein>
<gene>
    <name evidence="8" type="ORF">P691DRAFT_683172</name>
</gene>
<accession>A0A9P5X141</accession>
<comment type="subcellular location">
    <subcellularLocation>
        <location evidence="1">Membrane</location>
        <topology evidence="1">Multi-pass membrane protein</topology>
    </subcellularLocation>
</comment>
<feature type="transmembrane region" description="Helical" evidence="6">
    <location>
        <begin position="266"/>
        <end position="285"/>
    </location>
</feature>
<evidence type="ECO:0000313" key="9">
    <source>
        <dbReference type="Proteomes" id="UP000807342"/>
    </source>
</evidence>
<keyword evidence="2 6" id="KW-0812">Transmembrane</keyword>
<dbReference type="EMBL" id="MU151821">
    <property type="protein sequence ID" value="KAF9441674.1"/>
    <property type="molecule type" value="Genomic_DNA"/>
</dbReference>
<feature type="transmembrane region" description="Helical" evidence="6">
    <location>
        <begin position="125"/>
        <end position="146"/>
    </location>
</feature>
<feature type="domain" description="EamA" evidence="7">
    <location>
        <begin position="236"/>
        <end position="366"/>
    </location>
</feature>
<feature type="transmembrane region" description="Helical" evidence="6">
    <location>
        <begin position="61"/>
        <end position="80"/>
    </location>
</feature>
<sequence>MSSTYAYTALSADYADLARPQQDGSVETPGPQTGSRDLKSRRWAKLYHALEVARGAYRRNVGLLLVVGSQMFFSLMNLAVKKLNSIDPPVSALELIVVRMGITYICSITYMLSTGVPDSFTGPKGVRLLLVFRGFSGFFGLFGIYFSLQYLSLSDATVLTFLSPLCTAAAGALFLSEKFTRREAFAGLLSLAGVILIARPPFIFGTATTEVSDVSLEEGAPDVSIGEAGPEQRLIAVGVALIGVLGATGAYISLRAIGKRAHPLHSLVSFSTQCVVVATIGMVVTKTPFIVPTQLDWLAMLIMIGIFGFVAQVLLTMGLARETAGRSSMAIYTQIVFATILERIFFHTVPALLSVFGTLVIISCALYVAVCASLAVIEVITEVLIQLTKDSSSGAGEDNKSTVRLRGGEEDSMECGLLRSDSEGSEHQKDLEHEHHGKEDIRDGLKANEDSPRGVDDL</sequence>
<dbReference type="GO" id="GO:0016020">
    <property type="term" value="C:membrane"/>
    <property type="evidence" value="ECO:0007669"/>
    <property type="project" value="UniProtKB-SubCell"/>
</dbReference>
<feature type="transmembrane region" description="Helical" evidence="6">
    <location>
        <begin position="297"/>
        <end position="317"/>
    </location>
</feature>
<feature type="transmembrane region" description="Helical" evidence="6">
    <location>
        <begin position="184"/>
        <end position="204"/>
    </location>
</feature>
<evidence type="ECO:0000256" key="6">
    <source>
        <dbReference type="SAM" id="Phobius"/>
    </source>
</evidence>
<feature type="compositionally biased region" description="Basic and acidic residues" evidence="5">
    <location>
        <begin position="420"/>
        <end position="458"/>
    </location>
</feature>
<dbReference type="OrthoDB" id="306876at2759"/>
<dbReference type="PANTHER" id="PTHR22911:SF6">
    <property type="entry name" value="SOLUTE CARRIER FAMILY 35 MEMBER G1"/>
    <property type="match status" value="1"/>
</dbReference>
<dbReference type="PANTHER" id="PTHR22911">
    <property type="entry name" value="ACYL-MALONYL CONDENSING ENZYME-RELATED"/>
    <property type="match status" value="1"/>
</dbReference>
<proteinExistence type="predicted"/>
<dbReference type="SUPFAM" id="SSF103481">
    <property type="entry name" value="Multidrug resistance efflux transporter EmrE"/>
    <property type="match status" value="2"/>
</dbReference>
<comment type="caution">
    <text evidence="8">The sequence shown here is derived from an EMBL/GenBank/DDBJ whole genome shotgun (WGS) entry which is preliminary data.</text>
</comment>
<evidence type="ECO:0000256" key="1">
    <source>
        <dbReference type="ARBA" id="ARBA00004141"/>
    </source>
</evidence>
<feature type="transmembrane region" description="Helical" evidence="6">
    <location>
        <begin position="234"/>
        <end position="254"/>
    </location>
</feature>
<evidence type="ECO:0000259" key="7">
    <source>
        <dbReference type="Pfam" id="PF00892"/>
    </source>
</evidence>
<feature type="region of interest" description="Disordered" evidence="5">
    <location>
        <begin position="391"/>
        <end position="458"/>
    </location>
</feature>